<feature type="repeat" description="PPR" evidence="2">
    <location>
        <begin position="153"/>
        <end position="187"/>
    </location>
</feature>
<proteinExistence type="predicted"/>
<dbReference type="FunFam" id="1.25.40.10:FF:000348">
    <property type="entry name" value="Pentatricopeptide repeat-containing protein chloroplastic"/>
    <property type="match status" value="1"/>
</dbReference>
<sequence>MKQLKQLHAQTILHGLTHETLTISKLISFSAVSEAGDLRYAQLVFDQITEPNRFVYNSLIRGYSNSDDPSMAIAFYHIMIGSCISPNEFTLPFVLKACACESSYFDGVVVHGQAIKLGIGSQVCIQNALISVYVVCGFICCARKVFDEIIDRTLVSWNSMIGGYSKMGYSKEAFLLFQEMRQLGMGPDDFTFVSLLSVSAQTTDLHLGKYVHFYIEITGAKIDIYVQNALVDMYAKCGDLHTAQAFFNQMPDKNVVSWTSVVNGYAKHGLVECAREIFDQMPVKNVVSWNSMISGYIQEGRCREALGLFCEMHHSEVVPDETTLTIVLSACCQLGDLVMGKKTHNYICNNSITPTVSLTNYLVDMYAKCGAIGTALEIFRDIPEKDVVSWNVMIGALALHGCGFKAIEVFETMQADGIRPDGITFTGLLSACSHSGLVDIGQYYFERMTVIHRVTPEIEHYACMVDLLGRGGLLEEAIQLIGGMPMKPDVVVWGALLGACRTRGNVEIGKIILKQLLELEPYSGGLYVLLSNIYCEARRWDDVQKLRKLMKDHGIEKGSAISSVEN</sequence>
<dbReference type="AlphaFoldDB" id="A0A7J0F5U8"/>
<comment type="caution">
    <text evidence="3">The sequence shown here is derived from an EMBL/GenBank/DDBJ whole genome shotgun (WGS) entry which is preliminary data.</text>
</comment>
<dbReference type="Gene3D" id="1.25.40.10">
    <property type="entry name" value="Tetratricopeptide repeat domain"/>
    <property type="match status" value="4"/>
</dbReference>
<gene>
    <name evidence="3" type="ORF">Acr_09g0004290</name>
</gene>
<dbReference type="Pfam" id="PF13041">
    <property type="entry name" value="PPR_2"/>
    <property type="match status" value="4"/>
</dbReference>
<dbReference type="InterPro" id="IPR046848">
    <property type="entry name" value="E_motif"/>
</dbReference>
<dbReference type="EMBL" id="BJWL01000009">
    <property type="protein sequence ID" value="GFY93983.1"/>
    <property type="molecule type" value="Genomic_DNA"/>
</dbReference>
<dbReference type="InterPro" id="IPR002885">
    <property type="entry name" value="PPR_rpt"/>
</dbReference>
<dbReference type="InterPro" id="IPR046960">
    <property type="entry name" value="PPR_At4g14850-like_plant"/>
</dbReference>
<dbReference type="NCBIfam" id="TIGR00756">
    <property type="entry name" value="PPR"/>
    <property type="match status" value="5"/>
</dbReference>
<dbReference type="GO" id="GO:0009451">
    <property type="term" value="P:RNA modification"/>
    <property type="evidence" value="ECO:0007669"/>
    <property type="project" value="InterPro"/>
</dbReference>
<feature type="repeat" description="PPR" evidence="2">
    <location>
        <begin position="254"/>
        <end position="284"/>
    </location>
</feature>
<protein>
    <submittedName>
        <fullName evidence="3">Pentatricopeptide repeat (PPR) superfamily protein</fullName>
    </submittedName>
</protein>
<dbReference type="Pfam" id="PF12854">
    <property type="entry name" value="PPR_1"/>
    <property type="match status" value="1"/>
</dbReference>
<feature type="repeat" description="PPR" evidence="2">
    <location>
        <begin position="223"/>
        <end position="253"/>
    </location>
</feature>
<organism evidence="3 4">
    <name type="scientific">Actinidia rufa</name>
    <dbReference type="NCBI Taxonomy" id="165716"/>
    <lineage>
        <taxon>Eukaryota</taxon>
        <taxon>Viridiplantae</taxon>
        <taxon>Streptophyta</taxon>
        <taxon>Embryophyta</taxon>
        <taxon>Tracheophyta</taxon>
        <taxon>Spermatophyta</taxon>
        <taxon>Magnoliopsida</taxon>
        <taxon>eudicotyledons</taxon>
        <taxon>Gunneridae</taxon>
        <taxon>Pentapetalae</taxon>
        <taxon>asterids</taxon>
        <taxon>Ericales</taxon>
        <taxon>Actinidiaceae</taxon>
        <taxon>Actinidia</taxon>
    </lineage>
</organism>
<feature type="repeat" description="PPR" evidence="2">
    <location>
        <begin position="52"/>
        <end position="86"/>
    </location>
</feature>
<accession>A0A7J0F5U8</accession>
<dbReference type="PANTHER" id="PTHR47926">
    <property type="entry name" value="PENTATRICOPEPTIDE REPEAT-CONTAINING PROTEIN"/>
    <property type="match status" value="1"/>
</dbReference>
<dbReference type="Pfam" id="PF20431">
    <property type="entry name" value="E_motif"/>
    <property type="match status" value="1"/>
</dbReference>
<evidence type="ECO:0000313" key="4">
    <source>
        <dbReference type="Proteomes" id="UP000585474"/>
    </source>
</evidence>
<dbReference type="OrthoDB" id="185373at2759"/>
<dbReference type="FunFam" id="1.25.40.10:FF:000470">
    <property type="entry name" value="Pentatricopeptide repeat-containing protein At5g66520"/>
    <property type="match status" value="1"/>
</dbReference>
<dbReference type="PROSITE" id="PS51375">
    <property type="entry name" value="PPR"/>
    <property type="match status" value="6"/>
</dbReference>
<reference evidence="3 4" key="1">
    <citation type="submission" date="2019-07" db="EMBL/GenBank/DDBJ databases">
        <title>De Novo Assembly of kiwifruit Actinidia rufa.</title>
        <authorList>
            <person name="Sugita-Konishi S."/>
            <person name="Sato K."/>
            <person name="Mori E."/>
            <person name="Abe Y."/>
            <person name="Kisaki G."/>
            <person name="Hamano K."/>
            <person name="Suezawa K."/>
            <person name="Otani M."/>
            <person name="Fukuda T."/>
            <person name="Manabe T."/>
            <person name="Gomi K."/>
            <person name="Tabuchi M."/>
            <person name="Akimitsu K."/>
            <person name="Kataoka I."/>
        </authorList>
    </citation>
    <scope>NUCLEOTIDE SEQUENCE [LARGE SCALE GENOMIC DNA]</scope>
    <source>
        <strain evidence="4">cv. Fuchu</strain>
    </source>
</reference>
<dbReference type="PANTHER" id="PTHR47926:SF528">
    <property type="entry name" value="PENTATRICOPEPTIDE REPEAT-CONTAINING PROTEIN"/>
    <property type="match status" value="1"/>
</dbReference>
<keyword evidence="1" id="KW-0677">Repeat</keyword>
<dbReference type="GO" id="GO:0003723">
    <property type="term" value="F:RNA binding"/>
    <property type="evidence" value="ECO:0007669"/>
    <property type="project" value="InterPro"/>
</dbReference>
<feature type="repeat" description="PPR" evidence="2">
    <location>
        <begin position="386"/>
        <end position="420"/>
    </location>
</feature>
<dbReference type="InterPro" id="IPR011990">
    <property type="entry name" value="TPR-like_helical_dom_sf"/>
</dbReference>
<evidence type="ECO:0000256" key="2">
    <source>
        <dbReference type="PROSITE-ProRule" id="PRU00708"/>
    </source>
</evidence>
<evidence type="ECO:0000313" key="3">
    <source>
        <dbReference type="EMBL" id="GFY93983.1"/>
    </source>
</evidence>
<name>A0A7J0F5U8_9ERIC</name>
<dbReference type="FunFam" id="1.25.40.10:FF:000090">
    <property type="entry name" value="Pentatricopeptide repeat-containing protein, chloroplastic"/>
    <property type="match status" value="1"/>
</dbReference>
<dbReference type="Pfam" id="PF01535">
    <property type="entry name" value="PPR"/>
    <property type="match status" value="1"/>
</dbReference>
<feature type="repeat" description="PPR" evidence="2">
    <location>
        <begin position="285"/>
        <end position="319"/>
    </location>
</feature>
<evidence type="ECO:0000256" key="1">
    <source>
        <dbReference type="ARBA" id="ARBA00022737"/>
    </source>
</evidence>
<dbReference type="Proteomes" id="UP000585474">
    <property type="component" value="Unassembled WGS sequence"/>
</dbReference>
<keyword evidence="4" id="KW-1185">Reference proteome</keyword>